<name>A0A5C3N190_9AGAM</name>
<reference evidence="3 4" key="1">
    <citation type="journal article" date="2019" name="Nat. Ecol. Evol.">
        <title>Megaphylogeny resolves global patterns of mushroom evolution.</title>
        <authorList>
            <person name="Varga T."/>
            <person name="Krizsan K."/>
            <person name="Foldi C."/>
            <person name="Dima B."/>
            <person name="Sanchez-Garcia M."/>
            <person name="Sanchez-Ramirez S."/>
            <person name="Szollosi G.J."/>
            <person name="Szarkandi J.G."/>
            <person name="Papp V."/>
            <person name="Albert L."/>
            <person name="Andreopoulos W."/>
            <person name="Angelini C."/>
            <person name="Antonin V."/>
            <person name="Barry K.W."/>
            <person name="Bougher N.L."/>
            <person name="Buchanan P."/>
            <person name="Buyck B."/>
            <person name="Bense V."/>
            <person name="Catcheside P."/>
            <person name="Chovatia M."/>
            <person name="Cooper J."/>
            <person name="Damon W."/>
            <person name="Desjardin D."/>
            <person name="Finy P."/>
            <person name="Geml J."/>
            <person name="Haridas S."/>
            <person name="Hughes K."/>
            <person name="Justo A."/>
            <person name="Karasinski D."/>
            <person name="Kautmanova I."/>
            <person name="Kiss B."/>
            <person name="Kocsube S."/>
            <person name="Kotiranta H."/>
            <person name="LaButti K.M."/>
            <person name="Lechner B.E."/>
            <person name="Liimatainen K."/>
            <person name="Lipzen A."/>
            <person name="Lukacs Z."/>
            <person name="Mihaltcheva S."/>
            <person name="Morgado L.N."/>
            <person name="Niskanen T."/>
            <person name="Noordeloos M.E."/>
            <person name="Ohm R.A."/>
            <person name="Ortiz-Santana B."/>
            <person name="Ovrebo C."/>
            <person name="Racz N."/>
            <person name="Riley R."/>
            <person name="Savchenko A."/>
            <person name="Shiryaev A."/>
            <person name="Soop K."/>
            <person name="Spirin V."/>
            <person name="Szebenyi C."/>
            <person name="Tomsovsky M."/>
            <person name="Tulloss R.E."/>
            <person name="Uehling J."/>
            <person name="Grigoriev I.V."/>
            <person name="Vagvolgyi C."/>
            <person name="Papp T."/>
            <person name="Martin F.M."/>
            <person name="Miettinen O."/>
            <person name="Hibbett D.S."/>
            <person name="Nagy L.G."/>
        </authorList>
    </citation>
    <scope>NUCLEOTIDE SEQUENCE [LARGE SCALE GENOMIC DNA]</scope>
    <source>
        <strain evidence="3 4">OMC1185</strain>
    </source>
</reference>
<proteinExistence type="predicted"/>
<feature type="transmembrane region" description="Helical" evidence="1">
    <location>
        <begin position="217"/>
        <end position="236"/>
    </location>
</feature>
<dbReference type="Proteomes" id="UP000305948">
    <property type="component" value="Unassembled WGS sequence"/>
</dbReference>
<dbReference type="PANTHER" id="PTHR40465:SF1">
    <property type="entry name" value="DUF6534 DOMAIN-CONTAINING PROTEIN"/>
    <property type="match status" value="1"/>
</dbReference>
<evidence type="ECO:0000259" key="2">
    <source>
        <dbReference type="Pfam" id="PF20152"/>
    </source>
</evidence>
<accession>A0A5C3N190</accession>
<dbReference type="InterPro" id="IPR045339">
    <property type="entry name" value="DUF6534"/>
</dbReference>
<sequence length="252" mass="28549">MAPLLYGITLGQVTKYFQTFKDDRLALKLMVIGAFLLDTFQQCLITHSMWFYLVARCNGNPEGFGFANWSYLGQILPSEVVFYMVQFFYITRIWILSKRKIAWLLFVPATMEIVFSTVYTWQFYAHPSFTDLDETAEEHQVLRGLLIAIVTCAIVTDMGIAISMSKLLHDASKHSLSRSRSLINTIIRYSIATGSLITVVMIIFLSCVLALPGTMVFVGLYFIMGKLYVNSMLAMLNGREALRVQLGSIQTI</sequence>
<dbReference type="AlphaFoldDB" id="A0A5C3N190"/>
<dbReference type="EMBL" id="ML213511">
    <property type="protein sequence ID" value="TFK51499.1"/>
    <property type="molecule type" value="Genomic_DNA"/>
</dbReference>
<organism evidence="3 4">
    <name type="scientific">Heliocybe sulcata</name>
    <dbReference type="NCBI Taxonomy" id="5364"/>
    <lineage>
        <taxon>Eukaryota</taxon>
        <taxon>Fungi</taxon>
        <taxon>Dikarya</taxon>
        <taxon>Basidiomycota</taxon>
        <taxon>Agaricomycotina</taxon>
        <taxon>Agaricomycetes</taxon>
        <taxon>Gloeophyllales</taxon>
        <taxon>Gloeophyllaceae</taxon>
        <taxon>Heliocybe</taxon>
    </lineage>
</organism>
<evidence type="ECO:0000313" key="4">
    <source>
        <dbReference type="Proteomes" id="UP000305948"/>
    </source>
</evidence>
<feature type="transmembrane region" description="Helical" evidence="1">
    <location>
        <begin position="144"/>
        <end position="165"/>
    </location>
</feature>
<dbReference type="OrthoDB" id="2535105at2759"/>
<feature type="transmembrane region" description="Helical" evidence="1">
    <location>
        <begin position="186"/>
        <end position="211"/>
    </location>
</feature>
<keyword evidence="1" id="KW-0812">Transmembrane</keyword>
<evidence type="ECO:0000256" key="1">
    <source>
        <dbReference type="SAM" id="Phobius"/>
    </source>
</evidence>
<feature type="domain" description="DUF6534" evidence="2">
    <location>
        <begin position="153"/>
        <end position="240"/>
    </location>
</feature>
<keyword evidence="1" id="KW-1133">Transmembrane helix</keyword>
<keyword evidence="1" id="KW-0472">Membrane</keyword>
<feature type="transmembrane region" description="Helical" evidence="1">
    <location>
        <begin position="102"/>
        <end position="124"/>
    </location>
</feature>
<gene>
    <name evidence="3" type="ORF">OE88DRAFT_1553905</name>
</gene>
<dbReference type="Pfam" id="PF20152">
    <property type="entry name" value="DUF6534"/>
    <property type="match status" value="1"/>
</dbReference>
<keyword evidence="4" id="KW-1185">Reference proteome</keyword>
<evidence type="ECO:0000313" key="3">
    <source>
        <dbReference type="EMBL" id="TFK51499.1"/>
    </source>
</evidence>
<dbReference type="PANTHER" id="PTHR40465">
    <property type="entry name" value="CHROMOSOME 1, WHOLE GENOME SHOTGUN SEQUENCE"/>
    <property type="match status" value="1"/>
</dbReference>
<feature type="transmembrane region" description="Helical" evidence="1">
    <location>
        <begin position="71"/>
        <end position="90"/>
    </location>
</feature>
<protein>
    <recommendedName>
        <fullName evidence="2">DUF6534 domain-containing protein</fullName>
    </recommendedName>
</protein>